<feature type="transmembrane region" description="Helical" evidence="2">
    <location>
        <begin position="140"/>
        <end position="161"/>
    </location>
</feature>
<dbReference type="Pfam" id="PF10329">
    <property type="entry name" value="DUF2417"/>
    <property type="match status" value="1"/>
</dbReference>
<feature type="transmembrane region" description="Helical" evidence="2">
    <location>
        <begin position="216"/>
        <end position="242"/>
    </location>
</feature>
<feature type="transmembrane region" description="Helical" evidence="2">
    <location>
        <begin position="112"/>
        <end position="134"/>
    </location>
</feature>
<dbReference type="InterPro" id="IPR029058">
    <property type="entry name" value="AB_hydrolase_fold"/>
</dbReference>
<dbReference type="EMBL" id="RCNU01000006">
    <property type="protein sequence ID" value="RWQ94918.1"/>
    <property type="molecule type" value="Genomic_DNA"/>
</dbReference>
<dbReference type="Gene3D" id="3.40.50.1820">
    <property type="entry name" value="alpha/beta hydrolase"/>
    <property type="match status" value="1"/>
</dbReference>
<feature type="transmembrane region" description="Helical" evidence="2">
    <location>
        <begin position="79"/>
        <end position="100"/>
    </location>
</feature>
<proteinExistence type="predicted"/>
<organism evidence="3 4">
    <name type="scientific">Byssochlamys spectabilis</name>
    <name type="common">Paecilomyces variotii</name>
    <dbReference type="NCBI Taxonomy" id="264951"/>
    <lineage>
        <taxon>Eukaryota</taxon>
        <taxon>Fungi</taxon>
        <taxon>Dikarya</taxon>
        <taxon>Ascomycota</taxon>
        <taxon>Pezizomycotina</taxon>
        <taxon>Eurotiomycetes</taxon>
        <taxon>Eurotiomycetidae</taxon>
        <taxon>Eurotiales</taxon>
        <taxon>Thermoascaceae</taxon>
        <taxon>Paecilomyces</taxon>
    </lineage>
</organism>
<gene>
    <name evidence="3" type="ORF">C8Q69DRAFT_275251</name>
</gene>
<keyword evidence="2" id="KW-0472">Membrane</keyword>
<name>A0A443HSX0_BYSSP</name>
<evidence type="ECO:0000256" key="2">
    <source>
        <dbReference type="SAM" id="Phobius"/>
    </source>
</evidence>
<accession>A0A443HSX0</accession>
<dbReference type="GeneID" id="39596122"/>
<evidence type="ECO:0000313" key="3">
    <source>
        <dbReference type="EMBL" id="RWQ94918.1"/>
    </source>
</evidence>
<dbReference type="SUPFAM" id="SSF53474">
    <property type="entry name" value="alpha/beta-Hydrolases"/>
    <property type="match status" value="1"/>
</dbReference>
<dbReference type="InterPro" id="IPR019431">
    <property type="entry name" value="DUF2417"/>
</dbReference>
<feature type="region of interest" description="Disordered" evidence="1">
    <location>
        <begin position="1"/>
        <end position="58"/>
    </location>
</feature>
<feature type="compositionally biased region" description="Basic and acidic residues" evidence="1">
    <location>
        <begin position="7"/>
        <end position="51"/>
    </location>
</feature>
<protein>
    <submittedName>
        <fullName evidence="3">Integral membrane protein</fullName>
    </submittedName>
</protein>
<dbReference type="VEuPathDB" id="FungiDB:C8Q69DRAFT_275251"/>
<keyword evidence="2" id="KW-0812">Transmembrane</keyword>
<dbReference type="STRING" id="264951.A0A443HSX0"/>
<feature type="transmembrane region" description="Helical" evidence="2">
    <location>
        <begin position="168"/>
        <end position="187"/>
    </location>
</feature>
<dbReference type="Proteomes" id="UP000283841">
    <property type="component" value="Unassembled WGS sequence"/>
</dbReference>
<sequence>MVSLWGSKKDDQGRAENGDHAQQDNDRHSPVRDYGRRSQEPEPDERTRLLPREGNGYLSPDDPAVSPYNLWTVRALRGLSVFFLAISFVWWVFLLVSIFVSPPLMHSRGSGFFDFAYTSLTVGYIIIGLLFFSVPSRPMLIWGAVLSVLLFIDMLIIVSVPRIRVEEGWVGIASVIWATLISIYNIMQNRYVAWGKKEEEERLTGREETRRTLVEWIAVMVELVIMGIIAIVVLLMTATLILRARDASLAPPGKKYYVDGDKYQVHVACVGNITAQEDKQSPTILVEGGEGPVEDSLQPWIDQLYQHGTIDRYCYWDRPGFAWSDNAPSPHSAGMATDALSEALAIAGEEGPWILVSAGVGSIYSRIFSSRHLRDVQGLFLIDPLHEDFLSQVGKPGRGFLLWARGIISPLGLDRLAGAIFKGRTREDRVFGQSAYQGGRFIKAKLQENLVAESMTASEIASARHIQTRDTPLVIASSGVEVRKSEKWAKRQEDLGQITDNLIAWDVIKHAPHEVWKTSDGRKIMEARLGDLLRAVKDEA</sequence>
<keyword evidence="4" id="KW-1185">Reference proteome</keyword>
<dbReference type="AlphaFoldDB" id="A0A443HSX0"/>
<comment type="caution">
    <text evidence="3">The sequence shown here is derived from an EMBL/GenBank/DDBJ whole genome shotgun (WGS) entry which is preliminary data.</text>
</comment>
<keyword evidence="2" id="KW-1133">Transmembrane helix</keyword>
<evidence type="ECO:0000256" key="1">
    <source>
        <dbReference type="SAM" id="MobiDB-lite"/>
    </source>
</evidence>
<reference evidence="3 4" key="1">
    <citation type="journal article" date="2018" name="Front. Microbiol.">
        <title>Genomic and genetic insights into a cosmopolitan fungus, Paecilomyces variotii (Eurotiales).</title>
        <authorList>
            <person name="Urquhart A.S."/>
            <person name="Mondo S.J."/>
            <person name="Makela M.R."/>
            <person name="Hane J.K."/>
            <person name="Wiebenga A."/>
            <person name="He G."/>
            <person name="Mihaltcheva S."/>
            <person name="Pangilinan J."/>
            <person name="Lipzen A."/>
            <person name="Barry K."/>
            <person name="de Vries R.P."/>
            <person name="Grigoriev I.V."/>
            <person name="Idnurm A."/>
        </authorList>
    </citation>
    <scope>NUCLEOTIDE SEQUENCE [LARGE SCALE GENOMIC DNA]</scope>
    <source>
        <strain evidence="3 4">CBS 101075</strain>
    </source>
</reference>
<dbReference type="RefSeq" id="XP_028484563.1">
    <property type="nucleotide sequence ID" value="XM_028626845.1"/>
</dbReference>
<evidence type="ECO:0000313" key="4">
    <source>
        <dbReference type="Proteomes" id="UP000283841"/>
    </source>
</evidence>